<dbReference type="Gene3D" id="3.90.180.10">
    <property type="entry name" value="Medium-chain alcohol dehydrogenases, catalytic domain"/>
    <property type="match status" value="1"/>
</dbReference>
<dbReference type="InterPro" id="IPR045306">
    <property type="entry name" value="SDH-like"/>
</dbReference>
<dbReference type="GO" id="GO:0016616">
    <property type="term" value="F:oxidoreductase activity, acting on the CH-OH group of donors, NAD or NADP as acceptor"/>
    <property type="evidence" value="ECO:0007669"/>
    <property type="project" value="InterPro"/>
</dbReference>
<dbReference type="Gene3D" id="3.40.50.720">
    <property type="entry name" value="NAD(P)-binding Rossmann-like Domain"/>
    <property type="match status" value="1"/>
</dbReference>
<dbReference type="InterPro" id="IPR002328">
    <property type="entry name" value="ADH_Zn_CS"/>
</dbReference>
<keyword evidence="9" id="KW-1185">Reference proteome</keyword>
<evidence type="ECO:0000256" key="5">
    <source>
        <dbReference type="ARBA" id="ARBA00023002"/>
    </source>
</evidence>
<evidence type="ECO:0000259" key="7">
    <source>
        <dbReference type="SMART" id="SM00829"/>
    </source>
</evidence>
<dbReference type="PANTHER" id="PTHR43161:SF9">
    <property type="entry name" value="SORBITOL DEHYDROGENASE"/>
    <property type="match status" value="1"/>
</dbReference>
<reference evidence="9" key="1">
    <citation type="submission" date="2017-07" db="EMBL/GenBank/DDBJ databases">
        <authorList>
            <person name="Varghese N."/>
            <person name="Submissions S."/>
        </authorList>
    </citation>
    <scope>NUCLEOTIDE SEQUENCE [LARGE SCALE GENOMIC DNA]</scope>
    <source>
        <strain evidence="9">NLAE-zl-C134</strain>
    </source>
</reference>
<dbReference type="InterPro" id="IPR036291">
    <property type="entry name" value="NAD(P)-bd_dom_sf"/>
</dbReference>
<dbReference type="GO" id="GO:0008270">
    <property type="term" value="F:zinc ion binding"/>
    <property type="evidence" value="ECO:0007669"/>
    <property type="project" value="InterPro"/>
</dbReference>
<dbReference type="InterPro" id="IPR020843">
    <property type="entry name" value="ER"/>
</dbReference>
<sequence length="349" mass="37423">MKMQKGAFMRGTDNMIVKEIPVPEAGKKQVLVSLEYVGICGSDVHYFHNGNCGAYKVDLSEDFMLGHECAGTVVEIGEEVEHLKVGDKVALEPGITCGKCEACKSGHYNLCPDVVFLATPPVQGCNEEFIVFPEDMCFKLPDNVSTKEGALIEPLSVGFYAAEQGAVSSGDTVIILGAGCIGLVTLLACKARGASQIVVADLVDARLEKALELGATAVINSGKEDVFEKVKELAGTRGFDVVFETAGSAVTIAQTPFFVRRGGTITLVGISSQEEISYNFAQIMDKEATIKSVFRYKNIFPKAIAAVAGGAIDIKSIVTHEFELEHIQEAYEEAVNNKTDLVKAVIKVK</sequence>
<gene>
    <name evidence="8" type="ORF">SAMN05216529_102392</name>
</gene>
<dbReference type="Proteomes" id="UP000254051">
    <property type="component" value="Unassembled WGS sequence"/>
</dbReference>
<dbReference type="InterPro" id="IPR013149">
    <property type="entry name" value="ADH-like_C"/>
</dbReference>
<evidence type="ECO:0000256" key="6">
    <source>
        <dbReference type="RuleBase" id="RU361277"/>
    </source>
</evidence>
<evidence type="ECO:0000256" key="1">
    <source>
        <dbReference type="ARBA" id="ARBA00001947"/>
    </source>
</evidence>
<dbReference type="OrthoDB" id="9777057at2"/>
<keyword evidence="5" id="KW-0560">Oxidoreductase</keyword>
<protein>
    <submittedName>
        <fullName evidence="8">L-iditol 2-dehydrogenase</fullName>
    </submittedName>
</protein>
<comment type="cofactor">
    <cofactor evidence="1 6">
        <name>Zn(2+)</name>
        <dbReference type="ChEBI" id="CHEBI:29105"/>
    </cofactor>
</comment>
<evidence type="ECO:0000256" key="4">
    <source>
        <dbReference type="ARBA" id="ARBA00022833"/>
    </source>
</evidence>
<evidence type="ECO:0000313" key="9">
    <source>
        <dbReference type="Proteomes" id="UP000254051"/>
    </source>
</evidence>
<dbReference type="SUPFAM" id="SSF50129">
    <property type="entry name" value="GroES-like"/>
    <property type="match status" value="1"/>
</dbReference>
<accession>A0A316A2Y3</accession>
<keyword evidence="3 6" id="KW-0479">Metal-binding</keyword>
<dbReference type="SMART" id="SM00829">
    <property type="entry name" value="PKS_ER"/>
    <property type="match status" value="1"/>
</dbReference>
<keyword evidence="4 6" id="KW-0862">Zinc</keyword>
<dbReference type="InterPro" id="IPR013154">
    <property type="entry name" value="ADH-like_N"/>
</dbReference>
<name>A0A316A2Y3_9FIRM</name>
<dbReference type="InterPro" id="IPR011032">
    <property type="entry name" value="GroES-like_sf"/>
</dbReference>
<dbReference type="CDD" id="cd05285">
    <property type="entry name" value="sorbitol_DH"/>
    <property type="match status" value="1"/>
</dbReference>
<dbReference type="Pfam" id="PF08240">
    <property type="entry name" value="ADH_N"/>
    <property type="match status" value="1"/>
</dbReference>
<feature type="domain" description="Enoyl reductase (ER)" evidence="7">
    <location>
        <begin position="11"/>
        <end position="346"/>
    </location>
</feature>
<dbReference type="Pfam" id="PF00107">
    <property type="entry name" value="ADH_zinc_N"/>
    <property type="match status" value="1"/>
</dbReference>
<evidence type="ECO:0000313" key="8">
    <source>
        <dbReference type="EMBL" id="SUQ13174.1"/>
    </source>
</evidence>
<evidence type="ECO:0000256" key="3">
    <source>
        <dbReference type="ARBA" id="ARBA00022723"/>
    </source>
</evidence>
<evidence type="ECO:0000256" key="2">
    <source>
        <dbReference type="ARBA" id="ARBA00008072"/>
    </source>
</evidence>
<organism evidence="8 9">
    <name type="scientific">Faecalicatena contorta</name>
    <dbReference type="NCBI Taxonomy" id="39482"/>
    <lineage>
        <taxon>Bacteria</taxon>
        <taxon>Bacillati</taxon>
        <taxon>Bacillota</taxon>
        <taxon>Clostridia</taxon>
        <taxon>Lachnospirales</taxon>
        <taxon>Lachnospiraceae</taxon>
        <taxon>Faecalicatena</taxon>
    </lineage>
</organism>
<dbReference type="PANTHER" id="PTHR43161">
    <property type="entry name" value="SORBITOL DEHYDROGENASE"/>
    <property type="match status" value="1"/>
</dbReference>
<proteinExistence type="inferred from homology"/>
<dbReference type="EMBL" id="UHJJ01000002">
    <property type="protein sequence ID" value="SUQ13174.1"/>
    <property type="molecule type" value="Genomic_DNA"/>
</dbReference>
<comment type="similarity">
    <text evidence="2 6">Belongs to the zinc-containing alcohol dehydrogenase family.</text>
</comment>
<dbReference type="AlphaFoldDB" id="A0A316A2Y3"/>
<dbReference type="SUPFAM" id="SSF51735">
    <property type="entry name" value="NAD(P)-binding Rossmann-fold domains"/>
    <property type="match status" value="1"/>
</dbReference>
<dbReference type="PROSITE" id="PS00059">
    <property type="entry name" value="ADH_ZINC"/>
    <property type="match status" value="1"/>
</dbReference>
<dbReference type="RefSeq" id="WP_109709165.1">
    <property type="nucleotide sequence ID" value="NZ_QGDS01000002.1"/>
</dbReference>